<accession>A0A378AQT0</accession>
<organism evidence="2 3">
    <name type="scientific">Klebsiella pneumoniae subsp. ozaenae</name>
    <dbReference type="NCBI Taxonomy" id="574"/>
    <lineage>
        <taxon>Bacteria</taxon>
        <taxon>Pseudomonadati</taxon>
        <taxon>Pseudomonadota</taxon>
        <taxon>Gammaproteobacteria</taxon>
        <taxon>Enterobacterales</taxon>
        <taxon>Enterobacteriaceae</taxon>
        <taxon>Klebsiella/Raoultella group</taxon>
        <taxon>Klebsiella</taxon>
        <taxon>Klebsiella pneumoniae complex</taxon>
    </lineage>
</organism>
<dbReference type="GO" id="GO:0046873">
    <property type="term" value="F:metal ion transmembrane transporter activity"/>
    <property type="evidence" value="ECO:0007669"/>
    <property type="project" value="InterPro"/>
</dbReference>
<reference evidence="2 3" key="1">
    <citation type="submission" date="2018-06" db="EMBL/GenBank/DDBJ databases">
        <authorList>
            <consortium name="Pathogen Informatics"/>
            <person name="Doyle S."/>
        </authorList>
    </citation>
    <scope>NUCLEOTIDE SEQUENCE [LARGE SCALE GENOMIC DNA]</scope>
    <source>
        <strain evidence="2 3">NCTC5050</strain>
    </source>
</reference>
<dbReference type="AlphaFoldDB" id="A0A378AQT0"/>
<sequence>MKTGYTSTPFFFFEDADDHAGNSTVAFTIREGRLFTLRERELPAFRLYRMRVRNQTLVDGNAYELLLDLFETKIEQLADEIENIYSDLEKLSRVIMEGHQGDEYDEALSTLAELEDIGWKVRLCLMDTQRALNFLVRKARLPAGQLEQAREILRDIESLLPPQRIAVPEGELPDAGGDGFYQYRAEPHHQDLLGGLGGIPAANSGGLPVTGNEL</sequence>
<gene>
    <name evidence="2" type="primary">corA_1</name>
    <name evidence="2" type="ORF">NCTC5050_02881</name>
</gene>
<protein>
    <submittedName>
        <fullName evidence="2">Magnesium/nickel/cobalt transporter CorA</fullName>
    </submittedName>
</protein>
<evidence type="ECO:0000256" key="1">
    <source>
        <dbReference type="SAM" id="Coils"/>
    </source>
</evidence>
<proteinExistence type="predicted"/>
<dbReference type="EMBL" id="UGLZ01000005">
    <property type="protein sequence ID" value="STV18119.1"/>
    <property type="molecule type" value="Genomic_DNA"/>
</dbReference>
<dbReference type="InterPro" id="IPR002523">
    <property type="entry name" value="MgTranspt_CorA/ZnTranspt_ZntB"/>
</dbReference>
<dbReference type="InterPro" id="IPR045861">
    <property type="entry name" value="CorA_cytoplasmic_dom"/>
</dbReference>
<name>A0A378AQT0_KLEPO</name>
<feature type="coiled-coil region" evidence="1">
    <location>
        <begin position="67"/>
        <end position="94"/>
    </location>
</feature>
<dbReference type="Proteomes" id="UP000255382">
    <property type="component" value="Unassembled WGS sequence"/>
</dbReference>
<evidence type="ECO:0000313" key="2">
    <source>
        <dbReference type="EMBL" id="STV18119.1"/>
    </source>
</evidence>
<dbReference type="Pfam" id="PF01544">
    <property type="entry name" value="CorA"/>
    <property type="match status" value="1"/>
</dbReference>
<keyword evidence="1" id="KW-0175">Coiled coil</keyword>
<dbReference type="SUPFAM" id="SSF143865">
    <property type="entry name" value="CorA soluble domain-like"/>
    <property type="match status" value="1"/>
</dbReference>
<keyword evidence="3" id="KW-1185">Reference proteome</keyword>
<dbReference type="GO" id="GO:0016020">
    <property type="term" value="C:membrane"/>
    <property type="evidence" value="ECO:0007669"/>
    <property type="project" value="InterPro"/>
</dbReference>
<evidence type="ECO:0000313" key="3">
    <source>
        <dbReference type="Proteomes" id="UP000255382"/>
    </source>
</evidence>